<evidence type="ECO:0000313" key="2">
    <source>
        <dbReference type="EMBL" id="PMR72395.1"/>
    </source>
</evidence>
<dbReference type="Proteomes" id="UP000235803">
    <property type="component" value="Unassembled WGS sequence"/>
</dbReference>
<proteinExistence type="predicted"/>
<protein>
    <recommendedName>
        <fullName evidence="1">IrrE N-terminal-like domain-containing protein</fullName>
    </recommendedName>
</protein>
<sequence>MAFIKKSERKHRLDPEFEELATPKDLLDLARKRGVETNPINISQLASELGIVVRYEPMSDEDSGQLKKDKKSGDWIMTVNSLHHPHRQRFTIAHEIAHRIRHAANSDHFEDKTFFRNNESNWMEAEANQFAAALIMPEEAFTKFVEEKSAKVEDLALHFKVSSMAVRIRAKSLGYEGHNA</sequence>
<gene>
    <name evidence="2" type="ORF">C1H69_21380</name>
</gene>
<dbReference type="PANTHER" id="PTHR43236">
    <property type="entry name" value="ANTITOXIN HIGA1"/>
    <property type="match status" value="1"/>
</dbReference>
<comment type="caution">
    <text evidence="2">The sequence shown here is derived from an EMBL/GenBank/DDBJ whole genome shotgun (WGS) entry which is preliminary data.</text>
</comment>
<dbReference type="RefSeq" id="WP_102655415.1">
    <property type="nucleotide sequence ID" value="NZ_PNRF01000045.1"/>
</dbReference>
<accession>A0A2N7TW63</accession>
<dbReference type="InterPro" id="IPR010359">
    <property type="entry name" value="IrrE_HExxH"/>
</dbReference>
<dbReference type="InterPro" id="IPR052345">
    <property type="entry name" value="Rad_response_metalloprotease"/>
</dbReference>
<dbReference type="AlphaFoldDB" id="A0A2N7TW63"/>
<dbReference type="OrthoDB" id="9794834at2"/>
<reference evidence="2 3" key="1">
    <citation type="submission" date="2018-01" db="EMBL/GenBank/DDBJ databases">
        <title>Halomonas endophytica sp. nov., isolated from storage liquid in the stems of Populus euphratica.</title>
        <authorList>
            <person name="Chen C."/>
        </authorList>
    </citation>
    <scope>NUCLEOTIDE SEQUENCE [LARGE SCALE GENOMIC DNA]</scope>
    <source>
        <strain evidence="2 3">MC28</strain>
    </source>
</reference>
<organism evidence="2 3">
    <name type="scientific">Billgrantia endophytica</name>
    <dbReference type="NCBI Taxonomy" id="2033802"/>
    <lineage>
        <taxon>Bacteria</taxon>
        <taxon>Pseudomonadati</taxon>
        <taxon>Pseudomonadota</taxon>
        <taxon>Gammaproteobacteria</taxon>
        <taxon>Oceanospirillales</taxon>
        <taxon>Halomonadaceae</taxon>
        <taxon>Billgrantia</taxon>
    </lineage>
</organism>
<evidence type="ECO:0000259" key="1">
    <source>
        <dbReference type="Pfam" id="PF06114"/>
    </source>
</evidence>
<dbReference type="PANTHER" id="PTHR43236:SF1">
    <property type="entry name" value="BLL7220 PROTEIN"/>
    <property type="match status" value="1"/>
</dbReference>
<name>A0A2N7TW63_9GAMM</name>
<keyword evidence="3" id="KW-1185">Reference proteome</keyword>
<feature type="domain" description="IrrE N-terminal-like" evidence="1">
    <location>
        <begin position="47"/>
        <end position="170"/>
    </location>
</feature>
<dbReference type="EMBL" id="PNRF01000045">
    <property type="protein sequence ID" value="PMR72395.1"/>
    <property type="molecule type" value="Genomic_DNA"/>
</dbReference>
<evidence type="ECO:0000313" key="3">
    <source>
        <dbReference type="Proteomes" id="UP000235803"/>
    </source>
</evidence>
<dbReference type="Gene3D" id="1.10.10.2910">
    <property type="match status" value="1"/>
</dbReference>
<dbReference type="Pfam" id="PF06114">
    <property type="entry name" value="Peptidase_M78"/>
    <property type="match status" value="1"/>
</dbReference>